<comment type="caution">
    <text evidence="2">The sequence shown here is derived from an EMBL/GenBank/DDBJ whole genome shotgun (WGS) entry which is preliminary data.</text>
</comment>
<dbReference type="Proteomes" id="UP000272888">
    <property type="component" value="Unassembled WGS sequence"/>
</dbReference>
<dbReference type="RefSeq" id="WP_120645784.1">
    <property type="nucleotide sequence ID" value="NZ_RAWB01000289.1"/>
</dbReference>
<keyword evidence="1" id="KW-0732">Signal</keyword>
<proteinExistence type="predicted"/>
<name>A0A3A8PHB0_9BACT</name>
<evidence type="ECO:0008006" key="4">
    <source>
        <dbReference type="Google" id="ProtNLM"/>
    </source>
</evidence>
<keyword evidence="3" id="KW-1185">Reference proteome</keyword>
<evidence type="ECO:0000313" key="2">
    <source>
        <dbReference type="EMBL" id="RKH54700.1"/>
    </source>
</evidence>
<evidence type="ECO:0000256" key="1">
    <source>
        <dbReference type="SAM" id="SignalP"/>
    </source>
</evidence>
<organism evidence="2 3">
    <name type="scientific">Corallococcus llansteffanensis</name>
    <dbReference type="NCBI Taxonomy" id="2316731"/>
    <lineage>
        <taxon>Bacteria</taxon>
        <taxon>Pseudomonadati</taxon>
        <taxon>Myxococcota</taxon>
        <taxon>Myxococcia</taxon>
        <taxon>Myxococcales</taxon>
        <taxon>Cystobacterineae</taxon>
        <taxon>Myxococcaceae</taxon>
        <taxon>Corallococcus</taxon>
    </lineage>
</organism>
<feature type="chain" id="PRO_5017434893" description="FTP domain-containing protein" evidence="1">
    <location>
        <begin position="24"/>
        <end position="262"/>
    </location>
</feature>
<gene>
    <name evidence="2" type="ORF">D7V93_24970</name>
</gene>
<dbReference type="EMBL" id="RAWB01000289">
    <property type="protein sequence ID" value="RKH54700.1"/>
    <property type="molecule type" value="Genomic_DNA"/>
</dbReference>
<feature type="signal peptide" evidence="1">
    <location>
        <begin position="1"/>
        <end position="23"/>
    </location>
</feature>
<reference evidence="3" key="1">
    <citation type="submission" date="2018-09" db="EMBL/GenBank/DDBJ databases">
        <authorList>
            <person name="Livingstone P.G."/>
            <person name="Whitworth D.E."/>
        </authorList>
    </citation>
    <scope>NUCLEOTIDE SEQUENCE [LARGE SCALE GENOMIC DNA]</scope>
    <source>
        <strain evidence="3">CA051B</strain>
    </source>
</reference>
<accession>A0A3A8PHB0</accession>
<protein>
    <recommendedName>
        <fullName evidence="4">FTP domain-containing protein</fullName>
    </recommendedName>
</protein>
<evidence type="ECO:0000313" key="3">
    <source>
        <dbReference type="Proteomes" id="UP000272888"/>
    </source>
</evidence>
<sequence>MKTLPMTSLLSGLALFAAPAAFASSTTSIPAFEASISTAQGPSSPGGTRVLRSELKPALEAFIYDTGGPTGVDSAERAYLTTRLNDTPFQQSLTGTAAKYYADFHELNDATFTSYPLYQGSVANTAASLFGATGPLASNADIREGYIPNGQGIANQATLGTAFTTYFEPPVGTFQPITVKELIERLGTPVKGSTPTVDEVEGAVAYITQISRNSNRLYVADWTCRRCSFSPWNTRGYVIAAVSTDRRFVRMVSVWTADYGND</sequence>
<dbReference type="AlphaFoldDB" id="A0A3A8PHB0"/>